<name>A0A830GRK5_9CREN</name>
<accession>A0A830GRK5</accession>
<organism evidence="1 2">
    <name type="scientific">Thermocladium modestius</name>
    <dbReference type="NCBI Taxonomy" id="62609"/>
    <lineage>
        <taxon>Archaea</taxon>
        <taxon>Thermoproteota</taxon>
        <taxon>Thermoprotei</taxon>
        <taxon>Thermoproteales</taxon>
        <taxon>Thermoproteaceae</taxon>
        <taxon>Thermocladium</taxon>
    </lineage>
</organism>
<keyword evidence="2" id="KW-1185">Reference proteome</keyword>
<gene>
    <name evidence="1" type="ORF">GCM10007981_00600</name>
</gene>
<dbReference type="RefSeq" id="WP_188595490.1">
    <property type="nucleotide sequence ID" value="NZ_BMNL01000001.1"/>
</dbReference>
<evidence type="ECO:0000313" key="2">
    <source>
        <dbReference type="Proteomes" id="UP000610960"/>
    </source>
</evidence>
<reference evidence="1" key="2">
    <citation type="submission" date="2020-09" db="EMBL/GenBank/DDBJ databases">
        <authorList>
            <person name="Sun Q."/>
            <person name="Ohkuma M."/>
        </authorList>
    </citation>
    <scope>NUCLEOTIDE SEQUENCE</scope>
    <source>
        <strain evidence="1">JCM 10088</strain>
    </source>
</reference>
<dbReference type="AlphaFoldDB" id="A0A830GRK5"/>
<dbReference type="EMBL" id="BMNL01000001">
    <property type="protein sequence ID" value="GGP18938.1"/>
    <property type="molecule type" value="Genomic_DNA"/>
</dbReference>
<comment type="caution">
    <text evidence="1">The sequence shown here is derived from an EMBL/GenBank/DDBJ whole genome shotgun (WGS) entry which is preliminary data.</text>
</comment>
<evidence type="ECO:0000313" key="1">
    <source>
        <dbReference type="EMBL" id="GGP18938.1"/>
    </source>
</evidence>
<dbReference type="Proteomes" id="UP000610960">
    <property type="component" value="Unassembled WGS sequence"/>
</dbReference>
<dbReference type="OrthoDB" id="26142at2157"/>
<sequence length="117" mass="12844">MSDRDSEEPRCTYAFLEFCNDADRYRRLLGDALTRARREGGRLIAISILCPGADYNSYLLTANEVTANNMDSRIELYEVSGAEGAVKVFGLLVRKCAPAKVYSGVDASLDGIEAVKL</sequence>
<protein>
    <submittedName>
        <fullName evidence="1">Uncharacterized protein</fullName>
    </submittedName>
</protein>
<reference evidence="1" key="1">
    <citation type="journal article" date="2014" name="Int. J. Syst. Evol. Microbiol.">
        <title>Complete genome sequence of Corynebacterium casei LMG S-19264T (=DSM 44701T), isolated from a smear-ripened cheese.</title>
        <authorList>
            <consortium name="US DOE Joint Genome Institute (JGI-PGF)"/>
            <person name="Walter F."/>
            <person name="Albersmeier A."/>
            <person name="Kalinowski J."/>
            <person name="Ruckert C."/>
        </authorList>
    </citation>
    <scope>NUCLEOTIDE SEQUENCE</scope>
    <source>
        <strain evidence="1">JCM 10088</strain>
    </source>
</reference>
<proteinExistence type="predicted"/>